<dbReference type="Gene3D" id="3.40.640.10">
    <property type="entry name" value="Type I PLP-dependent aspartate aminotransferase-like (Major domain)"/>
    <property type="match status" value="1"/>
</dbReference>
<dbReference type="PANTHER" id="PTHR43094:SF1">
    <property type="entry name" value="AMINOTRANSFERASE CLASS-III"/>
    <property type="match status" value="1"/>
</dbReference>
<dbReference type="GO" id="GO:0008483">
    <property type="term" value="F:transaminase activity"/>
    <property type="evidence" value="ECO:0007669"/>
    <property type="project" value="UniProtKB-KW"/>
</dbReference>
<keyword evidence="5" id="KW-0808">Transferase</keyword>
<accession>A0ABT5YLY4</accession>
<dbReference type="Pfam" id="PF00202">
    <property type="entry name" value="Aminotran_3"/>
    <property type="match status" value="1"/>
</dbReference>
<sequence>MTDTPVRNTTARWRDLDRRHHLSPFTDYRDLKGAEAGSRIITRAEGIQLFDSEGEAFLDGMAGLWCVNVGYGRKELAEAAYRQMLELPYYNTFFKTATPPPVELSERLAALMPEKLNRVFYGSSGSESNDTVVRLARHFWKLEGQPEKQHFISRTYAYHGSTMASASLGGMTPMQEGFGLPLPGFHHVVPPYWYDFGGDLSPEEFGQKAARAIEEKILEIGPENVAAFIGEPIMGAGGVIVPPPGYWEEVQRICRQYDVLLVADEVICGFGRTGHWFASELFGIEPDLMTMAKGITSGYLPLSAVGVSDRIVEALLREGGEFAHGYTYSGHPAACAVALANLDIIEKEGLVERTRNETGPHLQQALHAAFDDHPLVGEVRGTGLIAAVELVKDKASRTHWEKLGRVGGICRDHCFANRVVIRAVRDAMVLSPPLVITPAEIDEMVVRLKHCIDATARDLGVL</sequence>
<evidence type="ECO:0000256" key="1">
    <source>
        <dbReference type="ARBA" id="ARBA00001933"/>
    </source>
</evidence>
<evidence type="ECO:0000313" key="5">
    <source>
        <dbReference type="EMBL" id="MDF2095944.1"/>
    </source>
</evidence>
<gene>
    <name evidence="5" type="ORF">P2G67_08150</name>
</gene>
<comment type="cofactor">
    <cofactor evidence="1">
        <name>pyridoxal 5'-phosphate</name>
        <dbReference type="ChEBI" id="CHEBI:597326"/>
    </cofactor>
</comment>
<name>A0ABT5YLY4_9PROT</name>
<evidence type="ECO:0000256" key="4">
    <source>
        <dbReference type="RuleBase" id="RU003560"/>
    </source>
</evidence>
<dbReference type="NCBIfam" id="NF004767">
    <property type="entry name" value="PRK06105.1"/>
    <property type="match status" value="1"/>
</dbReference>
<dbReference type="CDD" id="cd00610">
    <property type="entry name" value="OAT_like"/>
    <property type="match status" value="1"/>
</dbReference>
<keyword evidence="5" id="KW-0032">Aminotransferase</keyword>
<dbReference type="SUPFAM" id="SSF53383">
    <property type="entry name" value="PLP-dependent transferases"/>
    <property type="match status" value="1"/>
</dbReference>
<dbReference type="InterPro" id="IPR015424">
    <property type="entry name" value="PyrdxlP-dep_Trfase"/>
</dbReference>
<dbReference type="InterPro" id="IPR015421">
    <property type="entry name" value="PyrdxlP-dep_Trfase_major"/>
</dbReference>
<protein>
    <submittedName>
        <fullName evidence="5">Aspartate aminotransferase family protein</fullName>
    </submittedName>
</protein>
<evidence type="ECO:0000313" key="6">
    <source>
        <dbReference type="Proteomes" id="UP001215503"/>
    </source>
</evidence>
<dbReference type="InterPro" id="IPR015422">
    <property type="entry name" value="PyrdxlP-dep_Trfase_small"/>
</dbReference>
<dbReference type="NCBIfam" id="NF005682">
    <property type="entry name" value="PRK07480.1"/>
    <property type="match status" value="1"/>
</dbReference>
<dbReference type="RefSeq" id="WP_275821875.1">
    <property type="nucleotide sequence ID" value="NZ_JARHUD010000004.1"/>
</dbReference>
<evidence type="ECO:0000256" key="3">
    <source>
        <dbReference type="ARBA" id="ARBA00022898"/>
    </source>
</evidence>
<keyword evidence="6" id="KW-1185">Reference proteome</keyword>
<dbReference type="Proteomes" id="UP001215503">
    <property type="component" value="Unassembled WGS sequence"/>
</dbReference>
<dbReference type="EMBL" id="JARHUD010000004">
    <property type="protein sequence ID" value="MDF2095944.1"/>
    <property type="molecule type" value="Genomic_DNA"/>
</dbReference>
<dbReference type="InterPro" id="IPR005814">
    <property type="entry name" value="Aminotrans_3"/>
</dbReference>
<comment type="similarity">
    <text evidence="2 4">Belongs to the class-III pyridoxal-phosphate-dependent aminotransferase family.</text>
</comment>
<dbReference type="PIRSF" id="PIRSF000521">
    <property type="entry name" value="Transaminase_4ab_Lys_Orn"/>
    <property type="match status" value="1"/>
</dbReference>
<dbReference type="InterPro" id="IPR049704">
    <property type="entry name" value="Aminotrans_3_PPA_site"/>
</dbReference>
<comment type="caution">
    <text evidence="5">The sequence shown here is derived from an EMBL/GenBank/DDBJ whole genome shotgun (WGS) entry which is preliminary data.</text>
</comment>
<keyword evidence="3 4" id="KW-0663">Pyridoxal phosphate</keyword>
<evidence type="ECO:0000256" key="2">
    <source>
        <dbReference type="ARBA" id="ARBA00008954"/>
    </source>
</evidence>
<dbReference type="PANTHER" id="PTHR43094">
    <property type="entry name" value="AMINOTRANSFERASE"/>
    <property type="match status" value="1"/>
</dbReference>
<proteinExistence type="inferred from homology"/>
<dbReference type="PROSITE" id="PS00600">
    <property type="entry name" value="AA_TRANSFER_CLASS_3"/>
    <property type="match status" value="1"/>
</dbReference>
<dbReference type="Gene3D" id="3.90.1150.10">
    <property type="entry name" value="Aspartate Aminotransferase, domain 1"/>
    <property type="match status" value="1"/>
</dbReference>
<reference evidence="5 6" key="1">
    <citation type="submission" date="2023-03" db="EMBL/GenBank/DDBJ databases">
        <title>Fodinicurvata sp. CAU 1616 isolated from sea sendiment.</title>
        <authorList>
            <person name="Kim W."/>
        </authorList>
    </citation>
    <scope>NUCLEOTIDE SEQUENCE [LARGE SCALE GENOMIC DNA]</scope>
    <source>
        <strain evidence="5 6">CAU 1616</strain>
    </source>
</reference>
<organism evidence="5 6">
    <name type="scientific">Aquibaculum arenosum</name>
    <dbReference type="NCBI Taxonomy" id="3032591"/>
    <lineage>
        <taxon>Bacteria</taxon>
        <taxon>Pseudomonadati</taxon>
        <taxon>Pseudomonadota</taxon>
        <taxon>Alphaproteobacteria</taxon>
        <taxon>Rhodospirillales</taxon>
        <taxon>Rhodovibrionaceae</taxon>
        <taxon>Aquibaculum</taxon>
    </lineage>
</organism>